<dbReference type="Proteomes" id="UP000091918">
    <property type="component" value="Unassembled WGS sequence"/>
</dbReference>
<feature type="region of interest" description="Disordered" evidence="1">
    <location>
        <begin position="33"/>
        <end position="90"/>
    </location>
</feature>
<dbReference type="OrthoDB" id="1112565at2759"/>
<organism evidence="2 3">
    <name type="scientific">Emergomyces africanus</name>
    <dbReference type="NCBI Taxonomy" id="1955775"/>
    <lineage>
        <taxon>Eukaryota</taxon>
        <taxon>Fungi</taxon>
        <taxon>Dikarya</taxon>
        <taxon>Ascomycota</taxon>
        <taxon>Pezizomycotina</taxon>
        <taxon>Eurotiomycetes</taxon>
        <taxon>Eurotiomycetidae</taxon>
        <taxon>Onygenales</taxon>
        <taxon>Ajellomycetaceae</taxon>
        <taxon>Emergomyces</taxon>
    </lineage>
</organism>
<evidence type="ECO:0000313" key="2">
    <source>
        <dbReference type="EMBL" id="OAX77422.1"/>
    </source>
</evidence>
<reference evidence="2 3" key="1">
    <citation type="submission" date="2015-07" db="EMBL/GenBank/DDBJ databases">
        <title>Emmonsia species relationships and genome sequence.</title>
        <authorList>
            <person name="Cuomo C.A."/>
            <person name="Schwartz I.S."/>
            <person name="Kenyon C."/>
            <person name="de Hoog G.S."/>
            <person name="Govender N.P."/>
            <person name="Botha A."/>
            <person name="Moreno L."/>
            <person name="de Vries M."/>
            <person name="Munoz J.F."/>
            <person name="Stielow J.B."/>
        </authorList>
    </citation>
    <scope>NUCLEOTIDE SEQUENCE [LARGE SCALE GENOMIC DNA]</scope>
    <source>
        <strain evidence="2 3">CBS 136260</strain>
    </source>
</reference>
<proteinExistence type="predicted"/>
<dbReference type="EMBL" id="LGUA01002557">
    <property type="protein sequence ID" value="OAX77422.1"/>
    <property type="molecule type" value="Genomic_DNA"/>
</dbReference>
<evidence type="ECO:0000256" key="1">
    <source>
        <dbReference type="SAM" id="MobiDB-lite"/>
    </source>
</evidence>
<dbReference type="STRING" id="1658172.A0A1B7NKW9"/>
<gene>
    <name evidence="2" type="ORF">ACJ72_08280</name>
</gene>
<comment type="caution">
    <text evidence="2">The sequence shown here is derived from an EMBL/GenBank/DDBJ whole genome shotgun (WGS) entry which is preliminary data.</text>
</comment>
<protein>
    <submittedName>
        <fullName evidence="2">Uncharacterized protein</fullName>
    </submittedName>
</protein>
<keyword evidence="3" id="KW-1185">Reference proteome</keyword>
<evidence type="ECO:0000313" key="3">
    <source>
        <dbReference type="Proteomes" id="UP000091918"/>
    </source>
</evidence>
<sequence>MAVDMPTKGLLPVIKCSNCNASVGISEMGEHICARPSQQPTPPPDEYTYRNPFDSPPNQAGFNRDGKFGRFGPPPQIDSFAASRPSLSTS</sequence>
<name>A0A1B7NKW9_9EURO</name>
<dbReference type="AlphaFoldDB" id="A0A1B7NKW9"/>
<accession>A0A1B7NKW9</accession>